<feature type="non-terminal residue" evidence="1">
    <location>
        <position position="41"/>
    </location>
</feature>
<dbReference type="AlphaFoldDB" id="X1CEJ9"/>
<protein>
    <submittedName>
        <fullName evidence="1">Uncharacterized protein</fullName>
    </submittedName>
</protein>
<organism evidence="1">
    <name type="scientific">marine sediment metagenome</name>
    <dbReference type="NCBI Taxonomy" id="412755"/>
    <lineage>
        <taxon>unclassified sequences</taxon>
        <taxon>metagenomes</taxon>
        <taxon>ecological metagenomes</taxon>
    </lineage>
</organism>
<comment type="caution">
    <text evidence="1">The sequence shown here is derived from an EMBL/GenBank/DDBJ whole genome shotgun (WGS) entry which is preliminary data.</text>
</comment>
<sequence length="41" mass="4953">MLPLFGVAMWFPFSNGDANGDVNYRSTETLYFNEYWYEYED</sequence>
<accession>X1CEJ9</accession>
<gene>
    <name evidence="1" type="ORF">S01H4_62375</name>
</gene>
<dbReference type="EMBL" id="BART01037215">
    <property type="protein sequence ID" value="GAH06062.1"/>
    <property type="molecule type" value="Genomic_DNA"/>
</dbReference>
<proteinExistence type="predicted"/>
<name>X1CEJ9_9ZZZZ</name>
<evidence type="ECO:0000313" key="1">
    <source>
        <dbReference type="EMBL" id="GAH06062.1"/>
    </source>
</evidence>
<reference evidence="1" key="1">
    <citation type="journal article" date="2014" name="Front. Microbiol.">
        <title>High frequency of phylogenetically diverse reductive dehalogenase-homologous genes in deep subseafloor sedimentary metagenomes.</title>
        <authorList>
            <person name="Kawai M."/>
            <person name="Futagami T."/>
            <person name="Toyoda A."/>
            <person name="Takaki Y."/>
            <person name="Nishi S."/>
            <person name="Hori S."/>
            <person name="Arai W."/>
            <person name="Tsubouchi T."/>
            <person name="Morono Y."/>
            <person name="Uchiyama I."/>
            <person name="Ito T."/>
            <person name="Fujiyama A."/>
            <person name="Inagaki F."/>
            <person name="Takami H."/>
        </authorList>
    </citation>
    <scope>NUCLEOTIDE SEQUENCE</scope>
    <source>
        <strain evidence="1">Expedition CK06-06</strain>
    </source>
</reference>